<feature type="region of interest" description="Disordered" evidence="1">
    <location>
        <begin position="171"/>
        <end position="190"/>
    </location>
</feature>
<name>A0A8H2Y2S4_9AGAM</name>
<dbReference type="AlphaFoldDB" id="A0A8H2Y2S4"/>
<feature type="compositionally biased region" description="Polar residues" evidence="1">
    <location>
        <begin position="208"/>
        <end position="220"/>
    </location>
</feature>
<feature type="region of interest" description="Disordered" evidence="1">
    <location>
        <begin position="208"/>
        <end position="230"/>
    </location>
</feature>
<organism evidence="2 3">
    <name type="scientific">Rhizoctonia solani</name>
    <dbReference type="NCBI Taxonomy" id="456999"/>
    <lineage>
        <taxon>Eukaryota</taxon>
        <taxon>Fungi</taxon>
        <taxon>Dikarya</taxon>
        <taxon>Basidiomycota</taxon>
        <taxon>Agaricomycotina</taxon>
        <taxon>Agaricomycetes</taxon>
        <taxon>Cantharellales</taxon>
        <taxon>Ceratobasidiaceae</taxon>
        <taxon>Rhizoctonia</taxon>
    </lineage>
</organism>
<evidence type="ECO:0000256" key="1">
    <source>
        <dbReference type="SAM" id="MobiDB-lite"/>
    </source>
</evidence>
<proteinExistence type="predicted"/>
<evidence type="ECO:0000313" key="2">
    <source>
        <dbReference type="EMBL" id="CAE6439403.1"/>
    </source>
</evidence>
<dbReference type="Proteomes" id="UP000663888">
    <property type="component" value="Unassembled WGS sequence"/>
</dbReference>
<dbReference type="EMBL" id="CAJMWX010000931">
    <property type="protein sequence ID" value="CAE6439403.1"/>
    <property type="molecule type" value="Genomic_DNA"/>
</dbReference>
<evidence type="ECO:0000313" key="3">
    <source>
        <dbReference type="Proteomes" id="UP000663888"/>
    </source>
</evidence>
<reference evidence="2" key="1">
    <citation type="submission" date="2021-01" db="EMBL/GenBank/DDBJ databases">
        <authorList>
            <person name="Kaushik A."/>
        </authorList>
    </citation>
    <scope>NUCLEOTIDE SEQUENCE</scope>
    <source>
        <strain evidence="2">AG4-R118</strain>
    </source>
</reference>
<sequence>MTFALIMTNYPPGQICSPPELPSYLKDISDLKAIVGVPNDEEMFRIHAVIRMAQRFVDIPDICTPELLSRLYEHLFSAQMARYRSQYPCSIFRTDTIYTPPVLPARVSANLEPVSGTPSSEQIAKVQEAVRLYQRLAEIPTMFDPQVNADLSQHLFNIQMEAYLRHNSTVTYPGPVPGEPRTAKPASQGRTPGFLDGLFSKKDHQANVASNNAGTGADSIQSHEHSQIAEDTGIRDAVERSNRLAEQANQLAERSNLLIERSNEIAERANQLVERSSQPSKQPNPFAERFTELYEQLNKHFEASNQHHQRSNSLAEEFMEPVLKFGDVLKNINKVLVGIQHAIVRVYKGNTMHAVDCLMNERGETPSSSKQTELKSFGWISSKYKTALPVVVGGTSLDLFVPDGWLATLLSFYGIWEGMCEKETSPRVKEGKEKEARERLSRYLSSCLG</sequence>
<comment type="caution">
    <text evidence="2">The sequence shown here is derived from an EMBL/GenBank/DDBJ whole genome shotgun (WGS) entry which is preliminary data.</text>
</comment>
<feature type="compositionally biased region" description="Basic and acidic residues" evidence="1">
    <location>
        <begin position="221"/>
        <end position="230"/>
    </location>
</feature>
<gene>
    <name evidence="2" type="ORF">RDB_LOCUS47815</name>
</gene>
<evidence type="ECO:0008006" key="4">
    <source>
        <dbReference type="Google" id="ProtNLM"/>
    </source>
</evidence>
<accession>A0A8H2Y2S4</accession>
<protein>
    <recommendedName>
        <fullName evidence="4">Laminin domain protein</fullName>
    </recommendedName>
</protein>